<name>A0ABR8DTK9_9NOSO</name>
<organism evidence="1 2">
    <name type="scientific">Nostoc flagelliforme FACHB-838</name>
    <dbReference type="NCBI Taxonomy" id="2692904"/>
    <lineage>
        <taxon>Bacteria</taxon>
        <taxon>Bacillati</taxon>
        <taxon>Cyanobacteriota</taxon>
        <taxon>Cyanophyceae</taxon>
        <taxon>Nostocales</taxon>
        <taxon>Nostocaceae</taxon>
        <taxon>Nostoc</taxon>
    </lineage>
</organism>
<accession>A0ABR8DTK9</accession>
<dbReference type="EMBL" id="JACJSI010000043">
    <property type="protein sequence ID" value="MBD2531854.1"/>
    <property type="molecule type" value="Genomic_DNA"/>
</dbReference>
<dbReference type="Proteomes" id="UP000623440">
    <property type="component" value="Unassembled WGS sequence"/>
</dbReference>
<reference evidence="1 2" key="1">
    <citation type="journal article" date="2020" name="ISME J.">
        <title>Comparative genomics reveals insights into cyanobacterial evolution and habitat adaptation.</title>
        <authorList>
            <person name="Chen M.Y."/>
            <person name="Teng W.K."/>
            <person name="Zhao L."/>
            <person name="Hu C.X."/>
            <person name="Zhou Y.K."/>
            <person name="Han B.P."/>
            <person name="Song L.R."/>
            <person name="Shu W.S."/>
        </authorList>
    </citation>
    <scope>NUCLEOTIDE SEQUENCE [LARGE SCALE GENOMIC DNA]</scope>
    <source>
        <strain evidence="1 2">FACHB-838</strain>
    </source>
</reference>
<keyword evidence="2" id="KW-1185">Reference proteome</keyword>
<sequence>MGNILLDMGILALGSSFAVILALAAEELLAASERIGGLLLVEFIKSLNWMAGGEFEDMGLISSVF</sequence>
<evidence type="ECO:0000313" key="2">
    <source>
        <dbReference type="Proteomes" id="UP000623440"/>
    </source>
</evidence>
<gene>
    <name evidence="1" type="ORF">H6G97_20605</name>
</gene>
<protein>
    <submittedName>
        <fullName evidence="1">Uncharacterized protein</fullName>
    </submittedName>
</protein>
<evidence type="ECO:0000313" key="1">
    <source>
        <dbReference type="EMBL" id="MBD2531854.1"/>
    </source>
</evidence>
<dbReference type="RefSeq" id="WP_190942521.1">
    <property type="nucleotide sequence ID" value="NZ_JACJSI010000043.1"/>
</dbReference>
<proteinExistence type="predicted"/>
<comment type="caution">
    <text evidence="1">The sequence shown here is derived from an EMBL/GenBank/DDBJ whole genome shotgun (WGS) entry which is preliminary data.</text>
</comment>